<dbReference type="GO" id="GO:0005524">
    <property type="term" value="F:ATP binding"/>
    <property type="evidence" value="ECO:0007669"/>
    <property type="project" value="UniProtKB-KW"/>
</dbReference>
<organism evidence="11">
    <name type="scientific">Riboviria sp</name>
    <dbReference type="NCBI Taxonomy" id="2585031"/>
    <lineage>
        <taxon>Viruses</taxon>
        <taxon>Riboviria</taxon>
    </lineage>
</organism>
<feature type="region of interest" description="Disordered" evidence="8">
    <location>
        <begin position="496"/>
        <end position="538"/>
    </location>
</feature>
<dbReference type="Gene3D" id="3.40.50.300">
    <property type="entry name" value="P-loop containing nucleotide triphosphate hydrolases"/>
    <property type="match status" value="2"/>
</dbReference>
<dbReference type="SUPFAM" id="SSF56672">
    <property type="entry name" value="DNA/RNA polymerases"/>
    <property type="match status" value="1"/>
</dbReference>
<keyword evidence="2" id="KW-1048">Host nucleus</keyword>
<keyword evidence="3" id="KW-0808">Transferase</keyword>
<keyword evidence="5" id="KW-0067">ATP-binding</keyword>
<dbReference type="PROSITE" id="PS51743">
    <property type="entry name" value="ALPHAVIRUS_MT"/>
    <property type="match status" value="1"/>
</dbReference>
<dbReference type="Gene3D" id="3.40.50.150">
    <property type="entry name" value="Vaccinia Virus protein VP39"/>
    <property type="match status" value="1"/>
</dbReference>
<dbReference type="SUPFAM" id="SSF53335">
    <property type="entry name" value="S-adenosyl-L-methionine-dependent methyltransferases"/>
    <property type="match status" value="1"/>
</dbReference>
<evidence type="ECO:0000313" key="11">
    <source>
        <dbReference type="EMBL" id="QDH88625.1"/>
    </source>
</evidence>
<evidence type="ECO:0000256" key="3">
    <source>
        <dbReference type="ARBA" id="ARBA00022679"/>
    </source>
</evidence>
<sequence>MEVQRPVITESCNDIRSAVRHGYRIRTALNPKQHAELASLFPNRYIFSDHSRVCPHPILHALLEIATIISYDQATSRVDNDGVVLPFIEIGGAISKTVATARDHSVHSCNLHNSVRDAHRIVEQRGSLQYNDALRQQLIDNLFRNMPMMGSFCGGCTTRCTYKADFGIAIHSIYDMTPLDMYTTFMRHELYSVTATLHIPKELFNPHASICRKYSGQQNSYVYERLGAKALMHFNDGTAGYLHNFDTWSFWGSASGIRGPDFSISIQISAVHGFQYMLHLCRIPNNLVDFPSRFMPADYMSQFILIPDVFEYIQLNDHLDTLTQMVVPFDFYNRLFQYVIKLELANISSIYMFACSIASRIDIATYTVNHEWLADSNIFFRATYSIIFIALASRREAKNNAALLFKIVDDQESVNYMPIRARVSRAWSKMKDFSWTLLPWTKSSFDKTYSNTTDILHCFEPKKFDTIRFDVVHNIDRHHILNNACAPVHRPDYIIDDASDDNVDDDNNANQKPCDDTDGDVDLQSCNSTPTSPPEPDDVVVFGRTFKMADLGIPSKKQTQTTTISANVTPPVILPSITTTTAIPLAIQPVQHTTTNHADKANDQQPDEEIHNIVQEALSDMIDQVVIINHPTKNIIDQYFKNDIKLPNDPHVHTHNRSKFIKRLANDSYDPNFEIIFPNPSHKPNFEGRDEMYNNAIMYLPSYNVKNKCLTKMRHIKYNCRINFRGRGLDIGAGPGGWSSIVGNDCDAIEGPIKIKKNNLGNYKNVFYCNINDFDYRGRSYDYVLCDIGDQKEALKATDDVMHLIDEVSPQLVIHKMWTSSANIGDLIEYYAIQYSEVCLIKPFGSGDLNNEFYLVARNRDHFGDIPCHFVQQIYNEMWCINETISFACREAESFVAHDVYMHNVNNNIIPFEIMVTEAEVSASISFYNNIQTATTERLNIAQSDLTLVDKKIKINSITGVAGCGKSNSISKMFKDKARDCMIIVPTKALADEFMNDARFTNWRVRTVHAALRTQVEHVFVDECFTQPIGLLALIKHFTGCKKIYVTGSTAQIGPIDSTALLAGTRRLHDVIKDVNLNSLRMPHDVTRLLTGIHKQAITTSSDVTRSFIAYDCNARDAKKIIKILGWPVMYFNNASARRNDTMTIHDMQGFTRDRVVLHLDDSATMSDFTTQFQHIVVGMSRHTQYLVLVGRVDRFVRSLYYQNTAFERNDHMFNQGLADFHGKVPRDIRPHVMAVEEKILFPDVDLAMAKTMIDSCIKTRTQDDNEAATQSIDCNKIQSGRMKVKISEFLSHHKSHLKGKHLDAPRVTRRYLPGPFGETKCMTNRYAILTKNGDVHRTTVELLEGLASWCKDFSDLPLIIPPHDLIPKWMSDVIFHASPRAVGLLCKINQLTINAIGGSSIDSMRTYFITEYAKSLQEKGLPATHDRDFEIEQFRRFISFFVKKQVKPDVRNYAEERDKVHQGIAGWKKYQNFMLCSYTRLFTSMFQQLLDDRVIFASNEADTTIAARAASLIADAEDNNVEYKCKAIDFAEFDSRVVDAGPRLNALLMFYMFCPSYLCQEYTQQRSNWVLDTGIIKLLGFDKMHSGEPWTLMGNTLYNMAVIGCVYLIDGLVVAGFKGDDSGIMAKDIKYRNKEFEREHNIELKVETNRSLEFTGIIWNRYGGMPDVIRRATKFTTTVYPTAEAYKLSVINLKAELDILHTNTGFNAGCAQLADYYNEIGRIEPINADLVRCMAGFCYHQSFKTYDTLVDFSKNVMQFCDGKLLTNQQ</sequence>
<dbReference type="GO" id="GO:0006396">
    <property type="term" value="P:RNA processing"/>
    <property type="evidence" value="ECO:0007669"/>
    <property type="project" value="InterPro"/>
</dbReference>
<evidence type="ECO:0000259" key="10">
    <source>
        <dbReference type="PROSITE" id="PS51743"/>
    </source>
</evidence>
<dbReference type="GO" id="GO:0003724">
    <property type="term" value="F:RNA helicase activity"/>
    <property type="evidence" value="ECO:0007669"/>
    <property type="project" value="UniProtKB-EC"/>
</dbReference>
<keyword evidence="4" id="KW-0548">Nucleotidyltransferase</keyword>
<dbReference type="InterPro" id="IPR029063">
    <property type="entry name" value="SAM-dependent_MTases_sf"/>
</dbReference>
<dbReference type="SUPFAM" id="SSF52540">
    <property type="entry name" value="P-loop containing nucleoside triphosphate hydrolases"/>
    <property type="match status" value="2"/>
</dbReference>
<feature type="domain" description="Alphavirus-like MT" evidence="10">
    <location>
        <begin position="47"/>
        <end position="252"/>
    </location>
</feature>
<dbReference type="GO" id="GO:0003723">
    <property type="term" value="F:RNA binding"/>
    <property type="evidence" value="ECO:0007669"/>
    <property type="project" value="UniProtKB-KW"/>
</dbReference>
<dbReference type="Pfam" id="PF01660">
    <property type="entry name" value="Vmethyltransf"/>
    <property type="match status" value="1"/>
</dbReference>
<evidence type="ECO:0000256" key="4">
    <source>
        <dbReference type="ARBA" id="ARBA00022695"/>
    </source>
</evidence>
<dbReference type="InterPro" id="IPR002588">
    <property type="entry name" value="Alphavirus-like_MT_dom"/>
</dbReference>
<keyword evidence="5" id="KW-0547">Nucleotide-binding</keyword>
<gene>
    <name evidence="11" type="ORF">H4Bulk4623_000003</name>
</gene>
<name>A0A514D4T2_9VIRU</name>
<dbReference type="GO" id="GO:0016556">
    <property type="term" value="P:mRNA modification"/>
    <property type="evidence" value="ECO:0007669"/>
    <property type="project" value="InterPro"/>
</dbReference>
<evidence type="ECO:0000256" key="1">
    <source>
        <dbReference type="ARBA" id="ARBA00004147"/>
    </source>
</evidence>
<dbReference type="CDD" id="cd02440">
    <property type="entry name" value="AdoMet_MTases"/>
    <property type="match status" value="1"/>
</dbReference>
<accession>A0A514D4T2</accession>
<evidence type="ECO:0000256" key="7">
    <source>
        <dbReference type="ARBA" id="ARBA00047984"/>
    </source>
</evidence>
<evidence type="ECO:0000256" key="8">
    <source>
        <dbReference type="SAM" id="MobiDB-lite"/>
    </source>
</evidence>
<dbReference type="Pfam" id="PF01443">
    <property type="entry name" value="Viral_helicase1"/>
    <property type="match status" value="1"/>
</dbReference>
<comment type="catalytic activity">
    <reaction evidence="7">
        <text>ATP + H2O = ADP + phosphate + H(+)</text>
        <dbReference type="Rhea" id="RHEA:13065"/>
        <dbReference type="ChEBI" id="CHEBI:15377"/>
        <dbReference type="ChEBI" id="CHEBI:15378"/>
        <dbReference type="ChEBI" id="CHEBI:30616"/>
        <dbReference type="ChEBI" id="CHEBI:43474"/>
        <dbReference type="ChEBI" id="CHEBI:456216"/>
        <dbReference type="EC" id="3.6.4.13"/>
    </reaction>
</comment>
<reference evidence="11" key="1">
    <citation type="submission" date="2019-05" db="EMBL/GenBank/DDBJ databases">
        <title>Metatranscriptomic reconstruction reveals RNA viruses with the potential to shape carbon cycling in soil.</title>
        <authorList>
            <person name="Starr E.P."/>
            <person name="Nuccio E."/>
            <person name="Pett-Ridge J."/>
            <person name="Banfield J.F."/>
            <person name="Firestone M.K."/>
        </authorList>
    </citation>
    <scope>NUCLEOTIDE SEQUENCE</scope>
    <source>
        <strain evidence="11">H4_Bulk_46_scaffold_23</strain>
    </source>
</reference>
<dbReference type="InterPro" id="IPR043502">
    <property type="entry name" value="DNA/RNA_pol_sf"/>
</dbReference>
<feature type="domain" description="(+)RNA virus helicase C-terminal" evidence="9">
    <location>
        <begin position="934"/>
        <end position="1227"/>
    </location>
</feature>
<dbReference type="InterPro" id="IPR001788">
    <property type="entry name" value="RNA-dep_RNA_pol_alsuvir"/>
</dbReference>
<evidence type="ECO:0000259" key="9">
    <source>
        <dbReference type="PROSITE" id="PS51657"/>
    </source>
</evidence>
<dbReference type="EMBL" id="MN034229">
    <property type="protein sequence ID" value="QDH88625.1"/>
    <property type="molecule type" value="Genomic_DNA"/>
</dbReference>
<evidence type="ECO:0000256" key="5">
    <source>
        <dbReference type="ARBA" id="ARBA00022840"/>
    </source>
</evidence>
<dbReference type="GO" id="GO:0003968">
    <property type="term" value="F:RNA-directed RNA polymerase activity"/>
    <property type="evidence" value="ECO:0007669"/>
    <property type="project" value="UniProtKB-KW"/>
</dbReference>
<proteinExistence type="predicted"/>
<dbReference type="GO" id="GO:0032259">
    <property type="term" value="P:methylation"/>
    <property type="evidence" value="ECO:0007669"/>
    <property type="project" value="InterPro"/>
</dbReference>
<dbReference type="GO" id="GO:0008174">
    <property type="term" value="F:mRNA methyltransferase activity"/>
    <property type="evidence" value="ECO:0007669"/>
    <property type="project" value="UniProtKB-UniRule"/>
</dbReference>
<dbReference type="GO" id="GO:0033645">
    <property type="term" value="C:host cell endomembrane system"/>
    <property type="evidence" value="ECO:0007669"/>
    <property type="project" value="UniProtKB-SubCell"/>
</dbReference>
<protein>
    <submittedName>
        <fullName evidence="11">RNA-dependent RNA polymerase</fullName>
    </submittedName>
</protein>
<dbReference type="InterPro" id="IPR027417">
    <property type="entry name" value="P-loop_NTPase"/>
</dbReference>
<dbReference type="Pfam" id="PF00978">
    <property type="entry name" value="RdRP_2"/>
    <property type="match status" value="1"/>
</dbReference>
<comment type="subcellular location">
    <subcellularLocation>
        <location evidence="1">Host nucleus</location>
    </subcellularLocation>
</comment>
<dbReference type="Pfam" id="PF01728">
    <property type="entry name" value="FtsJ"/>
    <property type="match status" value="1"/>
</dbReference>
<evidence type="ECO:0000256" key="6">
    <source>
        <dbReference type="ARBA" id="ARBA00022884"/>
    </source>
</evidence>
<evidence type="ECO:0000256" key="2">
    <source>
        <dbReference type="ARBA" id="ARBA00022562"/>
    </source>
</evidence>
<keyword evidence="6" id="KW-0694">RNA-binding</keyword>
<dbReference type="InterPro" id="IPR002877">
    <property type="entry name" value="RNA_MeTrfase_FtsJ_dom"/>
</dbReference>
<dbReference type="GO" id="GO:0006351">
    <property type="term" value="P:DNA-templated transcription"/>
    <property type="evidence" value="ECO:0007669"/>
    <property type="project" value="InterPro"/>
</dbReference>
<feature type="compositionally biased region" description="Acidic residues" evidence="8">
    <location>
        <begin position="496"/>
        <end position="507"/>
    </location>
</feature>
<dbReference type="PROSITE" id="PS51657">
    <property type="entry name" value="PSRV_HELICASE"/>
    <property type="match status" value="1"/>
</dbReference>
<dbReference type="InterPro" id="IPR027351">
    <property type="entry name" value="(+)RNA_virus_helicase_core_dom"/>
</dbReference>
<keyword evidence="11" id="KW-0696">RNA-directed RNA polymerase</keyword>
<dbReference type="GO" id="GO:0042025">
    <property type="term" value="C:host cell nucleus"/>
    <property type="evidence" value="ECO:0007669"/>
    <property type="project" value="UniProtKB-SubCell"/>
</dbReference>